<dbReference type="InterPro" id="IPR036898">
    <property type="entry name" value="RNA_pol_Rpb7-like_N_sf"/>
</dbReference>
<dbReference type="GO" id="GO:0045948">
    <property type="term" value="P:positive regulation of translational initiation"/>
    <property type="evidence" value="ECO:0007669"/>
    <property type="project" value="TreeGrafter"/>
</dbReference>
<dbReference type="GO" id="GO:0005665">
    <property type="term" value="C:RNA polymerase II, core complex"/>
    <property type="evidence" value="ECO:0007669"/>
    <property type="project" value="TreeGrafter"/>
</dbReference>
<keyword evidence="6" id="KW-1185">Reference proteome</keyword>
<dbReference type="CDD" id="cd04462">
    <property type="entry name" value="S1_RNAPII_Rpb7"/>
    <property type="match status" value="1"/>
</dbReference>
<dbReference type="SUPFAM" id="SSF88798">
    <property type="entry name" value="N-terminal, heterodimerisation domain of RBP7 (RpoE)"/>
    <property type="match status" value="1"/>
</dbReference>
<dbReference type="EMBL" id="MDYQ01000253">
    <property type="protein sequence ID" value="PRP77826.1"/>
    <property type="molecule type" value="Genomic_DNA"/>
</dbReference>
<evidence type="ECO:0000256" key="2">
    <source>
        <dbReference type="ARBA" id="ARBA00022478"/>
    </source>
</evidence>
<dbReference type="GO" id="GO:0003727">
    <property type="term" value="F:single-stranded RNA binding"/>
    <property type="evidence" value="ECO:0007669"/>
    <property type="project" value="TreeGrafter"/>
</dbReference>
<dbReference type="GO" id="GO:0031369">
    <property type="term" value="F:translation initiation factor binding"/>
    <property type="evidence" value="ECO:0007669"/>
    <property type="project" value="TreeGrafter"/>
</dbReference>
<dbReference type="Pfam" id="PF00575">
    <property type="entry name" value="S1"/>
    <property type="match status" value="1"/>
</dbReference>
<sequence>MEHLQPNGSSDLAHQIALTSLCRRCSFMYITLERSLLLAPVYFGRNLKSILHTNLYKEIGLGKVQEGTGMVKFPIKFKAIVFKPFKGEVLDAVVTRVNSLGFFAEVGPLSVFVSKQLIPEDIHWDENSTSFIAEDRSVKIEADTEVRLKIVGTRMDVSDIVSRAIRFASDETDMVIQFAIGSIKEDYLGSALVMAQSQCAESPRVEQMEGEDEYLFKNSMNHNNG</sequence>
<dbReference type="Proteomes" id="UP000241769">
    <property type="component" value="Unassembled WGS sequence"/>
</dbReference>
<keyword evidence="3" id="KW-0804">Transcription</keyword>
<dbReference type="GO" id="GO:0060213">
    <property type="term" value="P:positive regulation of nuclear-transcribed mRNA poly(A) tail shortening"/>
    <property type="evidence" value="ECO:0007669"/>
    <property type="project" value="TreeGrafter"/>
</dbReference>
<dbReference type="InterPro" id="IPR003029">
    <property type="entry name" value="S1_domain"/>
</dbReference>
<dbReference type="STRING" id="1890364.A0A2P6N1H2"/>
<dbReference type="InterPro" id="IPR012340">
    <property type="entry name" value="NA-bd_OB-fold"/>
</dbReference>
<dbReference type="PANTHER" id="PTHR12709">
    <property type="entry name" value="DNA-DIRECTED RNA POLYMERASE II, III"/>
    <property type="match status" value="1"/>
</dbReference>
<keyword evidence="2 5" id="KW-0240">DNA-directed RNA polymerase</keyword>
<evidence type="ECO:0000313" key="6">
    <source>
        <dbReference type="Proteomes" id="UP000241769"/>
    </source>
</evidence>
<dbReference type="AlphaFoldDB" id="A0A2P6N1H2"/>
<comment type="caution">
    <text evidence="5">The sequence shown here is derived from an EMBL/GenBank/DDBJ whole genome shotgun (WGS) entry which is preliminary data.</text>
</comment>
<protein>
    <submittedName>
        <fullName evidence="5">DNA-directed RNA polymerase II subunit 7</fullName>
    </submittedName>
</protein>
<dbReference type="OrthoDB" id="1162399at2759"/>
<dbReference type="Gene3D" id="2.40.50.140">
    <property type="entry name" value="Nucleic acid-binding proteins"/>
    <property type="match status" value="1"/>
</dbReference>
<name>A0A2P6N1H2_9EUKA</name>
<dbReference type="PANTHER" id="PTHR12709:SF4">
    <property type="entry name" value="DNA-DIRECTED RNA POLYMERASE II SUBUNIT RPB7"/>
    <property type="match status" value="1"/>
</dbReference>
<dbReference type="GO" id="GO:0003697">
    <property type="term" value="F:single-stranded DNA binding"/>
    <property type="evidence" value="ECO:0007669"/>
    <property type="project" value="TreeGrafter"/>
</dbReference>
<reference evidence="5 6" key="1">
    <citation type="journal article" date="2018" name="Genome Biol. Evol.">
        <title>Multiple Roots of Fruiting Body Formation in Amoebozoa.</title>
        <authorList>
            <person name="Hillmann F."/>
            <person name="Forbes G."/>
            <person name="Novohradska S."/>
            <person name="Ferling I."/>
            <person name="Riege K."/>
            <person name="Groth M."/>
            <person name="Westermann M."/>
            <person name="Marz M."/>
            <person name="Spaller T."/>
            <person name="Winckler T."/>
            <person name="Schaap P."/>
            <person name="Glockner G."/>
        </authorList>
    </citation>
    <scope>NUCLEOTIDE SEQUENCE [LARGE SCALE GENOMIC DNA]</scope>
    <source>
        <strain evidence="5 6">Jena</strain>
    </source>
</reference>
<organism evidence="5 6">
    <name type="scientific">Planoprotostelium fungivorum</name>
    <dbReference type="NCBI Taxonomy" id="1890364"/>
    <lineage>
        <taxon>Eukaryota</taxon>
        <taxon>Amoebozoa</taxon>
        <taxon>Evosea</taxon>
        <taxon>Variosea</taxon>
        <taxon>Cavosteliida</taxon>
        <taxon>Cavosteliaceae</taxon>
        <taxon>Planoprotostelium</taxon>
    </lineage>
</organism>
<dbReference type="FunCoup" id="A0A2P6N1H2">
    <property type="interactions" value="617"/>
</dbReference>
<dbReference type="Gene3D" id="3.30.1490.120">
    <property type="entry name" value="RNA polymerase Rpb7-like, N-terminal domain"/>
    <property type="match status" value="1"/>
</dbReference>
<dbReference type="FunFam" id="2.40.50.140:FF:000043">
    <property type="entry name" value="DNA-directed RNA polymerase II subunit RPB7"/>
    <property type="match status" value="1"/>
</dbReference>
<evidence type="ECO:0000256" key="3">
    <source>
        <dbReference type="ARBA" id="ARBA00023163"/>
    </source>
</evidence>
<comment type="subcellular location">
    <subcellularLocation>
        <location evidence="1">Nucleus</location>
    </subcellularLocation>
</comment>
<feature type="domain" description="S1 motif" evidence="4">
    <location>
        <begin position="83"/>
        <end position="160"/>
    </location>
</feature>
<dbReference type="GO" id="GO:0006367">
    <property type="term" value="P:transcription initiation at RNA polymerase II promoter"/>
    <property type="evidence" value="ECO:0007669"/>
    <property type="project" value="TreeGrafter"/>
</dbReference>
<dbReference type="SUPFAM" id="SSF50249">
    <property type="entry name" value="Nucleic acid-binding proteins"/>
    <property type="match status" value="1"/>
</dbReference>
<accession>A0A2P6N1H2</accession>
<evidence type="ECO:0000256" key="1">
    <source>
        <dbReference type="ARBA" id="ARBA00004123"/>
    </source>
</evidence>
<evidence type="ECO:0000259" key="4">
    <source>
        <dbReference type="Pfam" id="PF00575"/>
    </source>
</evidence>
<dbReference type="InParanoid" id="A0A2P6N1H2"/>
<gene>
    <name evidence="5" type="ORF">PROFUN_14145</name>
</gene>
<evidence type="ECO:0000313" key="5">
    <source>
        <dbReference type="EMBL" id="PRP77826.1"/>
    </source>
</evidence>
<dbReference type="GO" id="GO:0000932">
    <property type="term" value="C:P-body"/>
    <property type="evidence" value="ECO:0007669"/>
    <property type="project" value="TreeGrafter"/>
</dbReference>
<proteinExistence type="predicted"/>
<dbReference type="InterPro" id="IPR045113">
    <property type="entry name" value="Rpb7-like"/>
</dbReference>